<dbReference type="EMBL" id="CP136898">
    <property type="protein sequence ID" value="WOL19263.1"/>
    <property type="molecule type" value="Genomic_DNA"/>
</dbReference>
<evidence type="ECO:0000256" key="1">
    <source>
        <dbReference type="ARBA" id="ARBA00010118"/>
    </source>
</evidence>
<feature type="domain" description="Glycosyl transferase CAP10" evidence="3">
    <location>
        <begin position="184"/>
        <end position="437"/>
    </location>
</feature>
<accession>A0AAQ3L1Y0</accession>
<dbReference type="InterPro" id="IPR051091">
    <property type="entry name" value="O-Glucosyltr/Glycosyltrsf_90"/>
</dbReference>
<proteinExistence type="inferred from homology"/>
<sequence length="485" mass="55653">MPLHRTPSRRSRLRLRLASLPFSSRLALLALSSSILLLLFCLNMAAEDMASRTKTVAGHNLDPTPWHPFPHVRQQLRPLTLFRCHVLSCPRRPPTLSLSPPKPRAKKRRSCPAFFRSIHRDLEPWRQTRISAATVAEAGKRASMRVVILEGRRLFVDLYYACVQSRAMFTIWGLLQLLRRYPGLIPDVDIMFDCMDRPSVNRSEFSTGNGGLGGSHLPPPPLFRYCTTKDHLDIPFPDWSFWGWPEINIRPWNEEFPSIKLGSQTLNWMEKEKTAYWKGNPYVQSPIREALLGCNDTEKWGAQIMRQDWVEESKSGFNKSSLSSQCNHRYKIYAEGYAWSVSLKYILACGSLSLIIDPQYEDFFTRGLVPRENYWPISPDKLCQSIKVAVDWGNRYPSQVEAMGKKGQALMEKLDMNGVYDYMYHLLVEYSKLQDFKPVAPPSAEEVCSESLLCLADNKQREFLERTFESPSSSLPCTLPPPDIN</sequence>
<keyword evidence="5" id="KW-1185">Reference proteome</keyword>
<reference evidence="4 5" key="1">
    <citation type="submission" date="2023-10" db="EMBL/GenBank/DDBJ databases">
        <title>Chromosome-scale genome assembly provides insights into flower coloration mechanisms of Canna indica.</title>
        <authorList>
            <person name="Li C."/>
        </authorList>
    </citation>
    <scope>NUCLEOTIDE SEQUENCE [LARGE SCALE GENOMIC DNA]</scope>
    <source>
        <tissue evidence="4">Flower</tissue>
    </source>
</reference>
<protein>
    <submittedName>
        <fullName evidence="4">O-glucosyltransferase rumi isoform X1</fullName>
    </submittedName>
</protein>
<dbReference type="Proteomes" id="UP001327560">
    <property type="component" value="Chromosome 9"/>
</dbReference>
<gene>
    <name evidence="4" type="ORF">Cni_G28061</name>
</gene>
<dbReference type="Pfam" id="PF05686">
    <property type="entry name" value="Glyco_transf_90"/>
    <property type="match status" value="1"/>
</dbReference>
<dbReference type="PANTHER" id="PTHR12203:SF35">
    <property type="entry name" value="PROTEIN O-GLUCOSYLTRANSFERASE 1"/>
    <property type="match status" value="1"/>
</dbReference>
<evidence type="ECO:0000259" key="3">
    <source>
        <dbReference type="SMART" id="SM00672"/>
    </source>
</evidence>
<name>A0AAQ3L1Y0_9LILI</name>
<keyword evidence="2" id="KW-0808">Transferase</keyword>
<dbReference type="PANTHER" id="PTHR12203">
    <property type="entry name" value="KDEL LYS-ASP-GLU-LEU CONTAINING - RELATED"/>
    <property type="match status" value="1"/>
</dbReference>
<evidence type="ECO:0000256" key="2">
    <source>
        <dbReference type="ARBA" id="ARBA00022679"/>
    </source>
</evidence>
<dbReference type="AlphaFoldDB" id="A0AAQ3L1Y0"/>
<dbReference type="GO" id="GO:0016740">
    <property type="term" value="F:transferase activity"/>
    <property type="evidence" value="ECO:0007669"/>
    <property type="project" value="UniProtKB-KW"/>
</dbReference>
<evidence type="ECO:0000313" key="4">
    <source>
        <dbReference type="EMBL" id="WOL19263.1"/>
    </source>
</evidence>
<evidence type="ECO:0000313" key="5">
    <source>
        <dbReference type="Proteomes" id="UP001327560"/>
    </source>
</evidence>
<comment type="similarity">
    <text evidence="1">Belongs to the glycosyltransferase 90 family.</text>
</comment>
<dbReference type="InterPro" id="IPR006598">
    <property type="entry name" value="CAP10"/>
</dbReference>
<dbReference type="SMART" id="SM00672">
    <property type="entry name" value="CAP10"/>
    <property type="match status" value="1"/>
</dbReference>
<organism evidence="4 5">
    <name type="scientific">Canna indica</name>
    <name type="common">Indian-shot</name>
    <dbReference type="NCBI Taxonomy" id="4628"/>
    <lineage>
        <taxon>Eukaryota</taxon>
        <taxon>Viridiplantae</taxon>
        <taxon>Streptophyta</taxon>
        <taxon>Embryophyta</taxon>
        <taxon>Tracheophyta</taxon>
        <taxon>Spermatophyta</taxon>
        <taxon>Magnoliopsida</taxon>
        <taxon>Liliopsida</taxon>
        <taxon>Zingiberales</taxon>
        <taxon>Cannaceae</taxon>
        <taxon>Canna</taxon>
    </lineage>
</organism>